<dbReference type="GeneID" id="111601159"/>
<feature type="region of interest" description="Disordered" evidence="2">
    <location>
        <begin position="1"/>
        <end position="82"/>
    </location>
</feature>
<feature type="coiled-coil region" evidence="1">
    <location>
        <begin position="638"/>
        <end position="707"/>
    </location>
</feature>
<keyword evidence="1" id="KW-0175">Coiled coil</keyword>
<evidence type="ECO:0000256" key="1">
    <source>
        <dbReference type="SAM" id="Coils"/>
    </source>
</evidence>
<dbReference type="Pfam" id="PF15934">
    <property type="entry name" value="Yuri_gagarin"/>
    <property type="match status" value="1"/>
</dbReference>
<sequence>MNERRVFCTNAETMGQSTSPPSTPRGPPPSAQFEQHQQQKQEEKYEQQSRVQDANQTVQQPKELTKDEQQPSQSPKPPQSVENELPYLCSQFAATNLAVGGCETTVEQHKHNSRSTPITTEHYRNQLQKLRSICGHAAIMNFELNNIFLKRLEEIDCLDEQCGGDSLRLVTFQDWVDLLLHVNYIIFGNMSAMEVEAYEKIMNCFQSVRGEQQQAQNENRKLRKDMCAIIKLVQQAFHHNTWNTNDICLETLTVNQLLGIQVDQTRPESETEKVTKDMNSLANEMAAKHDEVCRLQAQICTLDEVVQTARQKLILKDQCIAQLNQQLAELQDCMANMTQDVNSKSRLVEQYEEVFDTMDCSSCLFDNINEKDQQANQLMRLLNKELTEFMDLLSAKDIQVMECRRKQLSCIFERINSDRSETLGELENLRAQLRSLDGNIDELEVPSCCDTQRSEDNYDNQLIDGLRRRLKTINEVNKQLNSRCQQAEAQQRFELMNIRCAFEAEKEINAKNSKALKEIADLLSKLRCSDLSYEEIYTEKSTENPFCIAIMEMYEKLNELENSKEEENLQLFNDRLVCQIESLRKTLMVREQEIEQLRFTLTGYIDLKETNRLQDEIVALKQKNCEQSQKVLEIASLLKAQEDERQKIMKNNESAMEMYEKQHKELRRANRDVQCLQDRLSLLEKNQEELKTERNMLREQVSALKEKDAEWSGKDRALCNQLRYRDQELKKSRSLLDRLYKANEDMRLEMRAVASECKQMQLKLKQQTNVNEQQKQIIESFRKWKDAQIRSDDAMRQCIQRAEEHISLLLEENQRLCEEYRRLYSRYETYPSNQQQPDGEVSSGRTENDEMSDRLRFMSSTAQRLSAQCQALKSNSLDLSIIKSMRADEHLEPETDVC</sequence>
<dbReference type="InterPro" id="IPR031843">
    <property type="entry name" value="Yuri_gagarin"/>
</dbReference>
<proteinExistence type="predicted"/>
<evidence type="ECO:0000313" key="4">
    <source>
        <dbReference type="RefSeq" id="XP_023173405.2"/>
    </source>
</evidence>
<feature type="compositionally biased region" description="Polar residues" evidence="2">
    <location>
        <begin position="49"/>
        <end position="62"/>
    </location>
</feature>
<dbReference type="Proteomes" id="UP000504633">
    <property type="component" value="Unplaced"/>
</dbReference>
<feature type="compositionally biased region" description="Pro residues" evidence="2">
    <location>
        <begin position="21"/>
        <end position="30"/>
    </location>
</feature>
<feature type="region of interest" description="Disordered" evidence="2">
    <location>
        <begin position="828"/>
        <end position="850"/>
    </location>
</feature>
<dbReference type="AlphaFoldDB" id="A0A6J1LYF2"/>
<feature type="compositionally biased region" description="Basic and acidic residues" evidence="2">
    <location>
        <begin position="37"/>
        <end position="47"/>
    </location>
</feature>
<name>A0A6J1LYF2_DROHY</name>
<reference evidence="4" key="1">
    <citation type="submission" date="2025-08" db="UniProtKB">
        <authorList>
            <consortium name="RefSeq"/>
        </authorList>
    </citation>
    <scope>IDENTIFICATION</scope>
    <source>
        <strain evidence="4">15085-1641.00</strain>
        <tissue evidence="4">Whole body</tissue>
    </source>
</reference>
<gene>
    <name evidence="4" type="primary">LOC111601159</name>
</gene>
<dbReference type="OMA" id="PRINCEL"/>
<evidence type="ECO:0000256" key="2">
    <source>
        <dbReference type="SAM" id="MobiDB-lite"/>
    </source>
</evidence>
<feature type="coiled-coil region" evidence="1">
    <location>
        <begin position="463"/>
        <end position="490"/>
    </location>
</feature>
<accession>A0A6J1LYF2</accession>
<dbReference type="OrthoDB" id="6350415at2759"/>
<evidence type="ECO:0000313" key="3">
    <source>
        <dbReference type="Proteomes" id="UP000504633"/>
    </source>
</evidence>
<dbReference type="RefSeq" id="XP_023173405.2">
    <property type="nucleotide sequence ID" value="XM_023317637.2"/>
</dbReference>
<keyword evidence="3" id="KW-1185">Reference proteome</keyword>
<organism evidence="3 4">
    <name type="scientific">Drosophila hydei</name>
    <name type="common">Fruit fly</name>
    <dbReference type="NCBI Taxonomy" id="7224"/>
    <lineage>
        <taxon>Eukaryota</taxon>
        <taxon>Metazoa</taxon>
        <taxon>Ecdysozoa</taxon>
        <taxon>Arthropoda</taxon>
        <taxon>Hexapoda</taxon>
        <taxon>Insecta</taxon>
        <taxon>Pterygota</taxon>
        <taxon>Neoptera</taxon>
        <taxon>Endopterygota</taxon>
        <taxon>Diptera</taxon>
        <taxon>Brachycera</taxon>
        <taxon>Muscomorpha</taxon>
        <taxon>Ephydroidea</taxon>
        <taxon>Drosophilidae</taxon>
        <taxon>Drosophila</taxon>
    </lineage>
</organism>
<protein>
    <submittedName>
        <fullName evidence="4">Golgin subfamily A member 6-like protein 1</fullName>
    </submittedName>
</protein>
<dbReference type="KEGG" id="dhe:111601159"/>